<dbReference type="PANTHER" id="PTHR10744">
    <property type="entry name" value="40S RIBOSOMAL PROTEIN S11 FAMILY MEMBER"/>
    <property type="match status" value="1"/>
</dbReference>
<gene>
    <name evidence="4" type="primary">rpsQ</name>
    <name evidence="4" type="ORF">ABNO60_00630</name>
</gene>
<sequence>MIKNGIVFSDKMNKTRVIIIRKIKKNKKYKKNIWIYKKYFAHDENNLYKKGDNVSIIRIRPLSKKKKWLIIKKK</sequence>
<reference evidence="4" key="1">
    <citation type="submission" date="2024-06" db="EMBL/GenBank/DDBJ databases">
        <title>Diversity, functionality, and evolutionary history of bacterial symbionts in false click beetles (Coleoptera, Throscidae).</title>
        <authorList>
            <person name="Wierz J.C."/>
            <person name="Malm H."/>
            <person name="Kaltenpoth M."/>
            <person name="Engl T."/>
        </authorList>
    </citation>
    <scope>NUCLEOTIDE SEQUENCE</scope>
    <source>
        <strain evidence="4">Tcar</strain>
    </source>
</reference>
<dbReference type="PRINTS" id="PR00973">
    <property type="entry name" value="RIBOSOMALS17"/>
</dbReference>
<dbReference type="PANTHER" id="PTHR10744:SF1">
    <property type="entry name" value="SMALL RIBOSOMAL SUBUNIT PROTEIN US17M"/>
    <property type="match status" value="1"/>
</dbReference>
<evidence type="ECO:0000256" key="1">
    <source>
        <dbReference type="ARBA" id="ARBA00010254"/>
    </source>
</evidence>
<dbReference type="InterPro" id="IPR000266">
    <property type="entry name" value="Ribosomal_uS17"/>
</dbReference>
<evidence type="ECO:0000256" key="3">
    <source>
        <dbReference type="ARBA" id="ARBA00023274"/>
    </source>
</evidence>
<dbReference type="GO" id="GO:0003735">
    <property type="term" value="F:structural constituent of ribosome"/>
    <property type="evidence" value="ECO:0007669"/>
    <property type="project" value="InterPro"/>
</dbReference>
<dbReference type="EMBL" id="CP157896">
    <property type="protein sequence ID" value="XBT18639.1"/>
    <property type="molecule type" value="Genomic_DNA"/>
</dbReference>
<accession>A0AAU7QS49</accession>
<dbReference type="InterPro" id="IPR012340">
    <property type="entry name" value="NA-bd_OB-fold"/>
</dbReference>
<name>A0AAU7QS49_9FLAO</name>
<comment type="similarity">
    <text evidence="1">Belongs to the universal ribosomal protein uS17 family.</text>
</comment>
<dbReference type="GO" id="GO:0022627">
    <property type="term" value="C:cytosolic small ribosomal subunit"/>
    <property type="evidence" value="ECO:0007669"/>
    <property type="project" value="TreeGrafter"/>
</dbReference>
<dbReference type="NCBIfam" id="NF004123">
    <property type="entry name" value="PRK05610.1"/>
    <property type="match status" value="1"/>
</dbReference>
<evidence type="ECO:0000313" key="4">
    <source>
        <dbReference type="EMBL" id="XBT18639.1"/>
    </source>
</evidence>
<dbReference type="Pfam" id="PF00366">
    <property type="entry name" value="Ribosomal_S17"/>
    <property type="match status" value="1"/>
</dbReference>
<protein>
    <submittedName>
        <fullName evidence="4">30S ribosomal protein S17</fullName>
    </submittedName>
</protein>
<keyword evidence="3" id="KW-0687">Ribonucleoprotein</keyword>
<dbReference type="SUPFAM" id="SSF50249">
    <property type="entry name" value="Nucleic acid-binding proteins"/>
    <property type="match status" value="1"/>
</dbReference>
<organism evidence="4">
    <name type="scientific">Candidatus Shikimatogenerans sp. Tcar</name>
    <dbReference type="NCBI Taxonomy" id="3158565"/>
    <lineage>
        <taxon>Bacteria</taxon>
        <taxon>Pseudomonadati</taxon>
        <taxon>Bacteroidota</taxon>
        <taxon>Flavobacteriia</taxon>
        <taxon>Flavobacteriales</taxon>
        <taxon>Candidatus Shikimatogenerans</taxon>
    </lineage>
</organism>
<dbReference type="Gene3D" id="2.40.50.140">
    <property type="entry name" value="Nucleic acid-binding proteins"/>
    <property type="match status" value="1"/>
</dbReference>
<evidence type="ECO:0000256" key="2">
    <source>
        <dbReference type="ARBA" id="ARBA00022980"/>
    </source>
</evidence>
<keyword evidence="2 4" id="KW-0689">Ribosomal protein</keyword>
<dbReference type="GO" id="GO:0006412">
    <property type="term" value="P:translation"/>
    <property type="evidence" value="ECO:0007669"/>
    <property type="project" value="InterPro"/>
</dbReference>
<proteinExistence type="inferred from homology"/>
<dbReference type="AlphaFoldDB" id="A0AAU7QS49"/>